<dbReference type="Gene3D" id="3.10.20.90">
    <property type="entry name" value="Phosphatidylinositol 3-kinase Catalytic Subunit, Chain A, domain 1"/>
    <property type="match status" value="1"/>
</dbReference>
<dbReference type="GeneID" id="34461433"/>
<dbReference type="Gene3D" id="3.40.50.720">
    <property type="entry name" value="NAD(P)-binding Rossmann-like Domain"/>
    <property type="match status" value="1"/>
</dbReference>
<dbReference type="GO" id="GO:0007165">
    <property type="term" value="P:signal transduction"/>
    <property type="evidence" value="ECO:0007669"/>
    <property type="project" value="InterPro"/>
</dbReference>
<feature type="domain" description="Ras-associating" evidence="2">
    <location>
        <begin position="251"/>
        <end position="320"/>
    </location>
</feature>
<feature type="region of interest" description="Disordered" evidence="1">
    <location>
        <begin position="755"/>
        <end position="780"/>
    </location>
</feature>
<feature type="region of interest" description="Disordered" evidence="1">
    <location>
        <begin position="589"/>
        <end position="668"/>
    </location>
</feature>
<feature type="compositionally biased region" description="Low complexity" evidence="1">
    <location>
        <begin position="716"/>
        <end position="735"/>
    </location>
</feature>
<reference evidence="4" key="1">
    <citation type="journal article" date="2017" name="Genome Biol.">
        <title>Comparative genomics reveals high biological diversity and specific adaptations in the industrially and medically important fungal genus Aspergillus.</title>
        <authorList>
            <person name="de Vries R.P."/>
            <person name="Riley R."/>
            <person name="Wiebenga A."/>
            <person name="Aguilar-Osorio G."/>
            <person name="Amillis S."/>
            <person name="Uchima C.A."/>
            <person name="Anderluh G."/>
            <person name="Asadollahi M."/>
            <person name="Askin M."/>
            <person name="Barry K."/>
            <person name="Battaglia E."/>
            <person name="Bayram O."/>
            <person name="Benocci T."/>
            <person name="Braus-Stromeyer S.A."/>
            <person name="Caldana C."/>
            <person name="Canovas D."/>
            <person name="Cerqueira G.C."/>
            <person name="Chen F."/>
            <person name="Chen W."/>
            <person name="Choi C."/>
            <person name="Clum A."/>
            <person name="Dos Santos R.A."/>
            <person name="Damasio A.R."/>
            <person name="Diallinas G."/>
            <person name="Emri T."/>
            <person name="Fekete E."/>
            <person name="Flipphi M."/>
            <person name="Freyberg S."/>
            <person name="Gallo A."/>
            <person name="Gournas C."/>
            <person name="Habgood R."/>
            <person name="Hainaut M."/>
            <person name="Harispe M.L."/>
            <person name="Henrissat B."/>
            <person name="Hilden K.S."/>
            <person name="Hope R."/>
            <person name="Hossain A."/>
            <person name="Karabika E."/>
            <person name="Karaffa L."/>
            <person name="Karanyi Z."/>
            <person name="Krasevec N."/>
            <person name="Kuo A."/>
            <person name="Kusch H."/>
            <person name="LaButti K."/>
            <person name="Lagendijk E.L."/>
            <person name="Lapidus A."/>
            <person name="Levasseur A."/>
            <person name="Lindquist E."/>
            <person name="Lipzen A."/>
            <person name="Logrieco A.F."/>
            <person name="MacCabe A."/>
            <person name="Maekelae M.R."/>
            <person name="Malavazi I."/>
            <person name="Melin P."/>
            <person name="Meyer V."/>
            <person name="Mielnichuk N."/>
            <person name="Miskei M."/>
            <person name="Molnar A.P."/>
            <person name="Mule G."/>
            <person name="Ngan C.Y."/>
            <person name="Orejas M."/>
            <person name="Orosz E."/>
            <person name="Ouedraogo J.P."/>
            <person name="Overkamp K.M."/>
            <person name="Park H.-S."/>
            <person name="Perrone G."/>
            <person name="Piumi F."/>
            <person name="Punt P.J."/>
            <person name="Ram A.F."/>
            <person name="Ramon A."/>
            <person name="Rauscher S."/>
            <person name="Record E."/>
            <person name="Riano-Pachon D.M."/>
            <person name="Robert V."/>
            <person name="Roehrig J."/>
            <person name="Ruller R."/>
            <person name="Salamov A."/>
            <person name="Salih N.S."/>
            <person name="Samson R.A."/>
            <person name="Sandor E."/>
            <person name="Sanguinetti M."/>
            <person name="Schuetze T."/>
            <person name="Sepcic K."/>
            <person name="Shelest E."/>
            <person name="Sherlock G."/>
            <person name="Sophianopoulou V."/>
            <person name="Squina F.M."/>
            <person name="Sun H."/>
            <person name="Susca A."/>
            <person name="Todd R.B."/>
            <person name="Tsang A."/>
            <person name="Unkles S.E."/>
            <person name="van de Wiele N."/>
            <person name="van Rossen-Uffink D."/>
            <person name="Oliveira J.V."/>
            <person name="Vesth T.C."/>
            <person name="Visser J."/>
            <person name="Yu J.-H."/>
            <person name="Zhou M."/>
            <person name="Andersen M.R."/>
            <person name="Archer D.B."/>
            <person name="Baker S.E."/>
            <person name="Benoit I."/>
            <person name="Brakhage A.A."/>
            <person name="Braus G.H."/>
            <person name="Fischer R."/>
            <person name="Frisvad J.C."/>
            <person name="Goldman G.H."/>
            <person name="Houbraken J."/>
            <person name="Oakley B."/>
            <person name="Pocsi I."/>
            <person name="Scazzocchio C."/>
            <person name="Seiboth B."/>
            <person name="vanKuyk P.A."/>
            <person name="Wortman J."/>
            <person name="Dyer P.S."/>
            <person name="Grigoriev I.V."/>
        </authorList>
    </citation>
    <scope>NUCLEOTIDE SEQUENCE [LARGE SCALE GENOMIC DNA]</scope>
    <source>
        <strain evidence="4">CBS 516.65</strain>
    </source>
</reference>
<evidence type="ECO:0000313" key="3">
    <source>
        <dbReference type="EMBL" id="OJJ79213.1"/>
    </source>
</evidence>
<feature type="region of interest" description="Disordered" evidence="1">
    <location>
        <begin position="714"/>
        <end position="740"/>
    </location>
</feature>
<evidence type="ECO:0000256" key="1">
    <source>
        <dbReference type="SAM" id="MobiDB-lite"/>
    </source>
</evidence>
<feature type="compositionally biased region" description="Polar residues" evidence="1">
    <location>
        <begin position="176"/>
        <end position="185"/>
    </location>
</feature>
<dbReference type="AlphaFoldDB" id="A0A1L9V5K9"/>
<dbReference type="STRING" id="1160497.A0A1L9V5K9"/>
<dbReference type="EMBL" id="KV878920">
    <property type="protein sequence ID" value="OJJ79213.1"/>
    <property type="molecule type" value="Genomic_DNA"/>
</dbReference>
<protein>
    <recommendedName>
        <fullName evidence="2">Ras-associating domain-containing protein</fullName>
    </recommendedName>
</protein>
<feature type="region of interest" description="Disordered" evidence="1">
    <location>
        <begin position="1"/>
        <end position="188"/>
    </location>
</feature>
<keyword evidence="4" id="KW-1185">Reference proteome</keyword>
<dbReference type="PANTHER" id="PTHR38700">
    <property type="entry name" value="YALI0E22418P"/>
    <property type="match status" value="1"/>
</dbReference>
<dbReference type="InterPro" id="IPR000159">
    <property type="entry name" value="RA_dom"/>
</dbReference>
<accession>A0A1L9V5K9</accession>
<dbReference type="SUPFAM" id="SSF54236">
    <property type="entry name" value="Ubiquitin-like"/>
    <property type="match status" value="1"/>
</dbReference>
<feature type="compositionally biased region" description="Low complexity" evidence="1">
    <location>
        <begin position="58"/>
        <end position="72"/>
    </location>
</feature>
<evidence type="ECO:0000259" key="2">
    <source>
        <dbReference type="PROSITE" id="PS50200"/>
    </source>
</evidence>
<feature type="region of interest" description="Disordered" evidence="1">
    <location>
        <begin position="203"/>
        <end position="223"/>
    </location>
</feature>
<gene>
    <name evidence="3" type="ORF">ASPGLDRAFT_40081</name>
</gene>
<feature type="compositionally biased region" description="Polar residues" evidence="1">
    <location>
        <begin position="529"/>
        <end position="540"/>
    </location>
</feature>
<organism evidence="3 4">
    <name type="scientific">Aspergillus glaucus CBS 516.65</name>
    <dbReference type="NCBI Taxonomy" id="1160497"/>
    <lineage>
        <taxon>Eukaryota</taxon>
        <taxon>Fungi</taxon>
        <taxon>Dikarya</taxon>
        <taxon>Ascomycota</taxon>
        <taxon>Pezizomycotina</taxon>
        <taxon>Eurotiomycetes</taxon>
        <taxon>Eurotiomycetidae</taxon>
        <taxon>Eurotiales</taxon>
        <taxon>Aspergillaceae</taxon>
        <taxon>Aspergillus</taxon>
        <taxon>Aspergillus subgen. Aspergillus</taxon>
    </lineage>
</organism>
<dbReference type="RefSeq" id="XP_022395911.1">
    <property type="nucleotide sequence ID" value="XM_022545172.1"/>
</dbReference>
<feature type="region of interest" description="Disordered" evidence="1">
    <location>
        <begin position="466"/>
        <end position="540"/>
    </location>
</feature>
<feature type="compositionally biased region" description="Pro residues" evidence="1">
    <location>
        <begin position="46"/>
        <end position="57"/>
    </location>
</feature>
<sequence>MAVEAQPMGLGPENQPPPMKFSRYRSVRRATSQKQEPVKAAIPAIPAIPVPPVPSNPTSPISTNQQGVVRSVSRYRRQRNTAPSPTAQHPVPVPIPSFHAPGKSDGPSCTPPMDLKAVERATTSRNGEDNVARTRHRQDAMSRLVGGDSRPTSKQTLESRTDTSSYRKHTDENDHVTSTNGQQSGKETKFRSLKDTMKLFRSKGEVEKEGASAKPSDPSGTTFPGVDVPVSAANAGERQVLVQYRKASNFLPITLSTTAQDLLLSAQNCFDIDAQTFVLIERFAQFGLERPLRKYEYVRDVMNSWTSDTDNKLIIVPAASLDALHQLEAQSAPVEQPADTTFHIYHSQRSRKWDKRYVTLRADGQVTVSKKYQGQDQTNICHLSDFDVYSPTLSSLSNNVKPPKKICYAVKSQQKASMFLSTENYVQFFSMSDKGVAEGWYRAIQAWRSWYLVSILGNGQNKDEASLSEISRQQSDESSGSRTYQSKPLKPLLEFEPLDQQCDEEQHSSPERMKSSKAKQHLSRRRSTKSSQGKPLTLDTTNVGATAQGIEQSPFSPTGLLGQNYVMRQRAMQEREEIDRKAYEEVFSPQGLVSGSGAAGRRQYPETQSQPSSRSNTMTSTQGPDASGLVRRSQSVSKGNHKPLVDLTPVYQEPPQHARKGRGVAVEPGTPLVDAATTPDLPRGAIAIPSATTWKRSPIPEEPMLPAADITNVKPSRSNTVRSTRNNRSRASSTTPADDAFIPNSLLARSATQKAANGAPKLGHRVATGDRSATKPMLDMSPGNPFVEGSLLRDFITQFLLLGLRCPYHYQFFGALDAIGEEKTWRGCAEVVNGLGGGRVVSNLPAGFTNIPEGVEVVGVNDTAHLPSNKEIVEGVWGHFVPEALKNGTLKPVPVPLVTGKGLEKISEGVALCQQGRSAGKVVVIL</sequence>
<dbReference type="Gene3D" id="2.30.29.30">
    <property type="entry name" value="Pleckstrin-homology domain (PH domain)/Phosphotyrosine-binding domain (PTB)"/>
    <property type="match status" value="1"/>
</dbReference>
<dbReference type="SUPFAM" id="SSF50729">
    <property type="entry name" value="PH domain-like"/>
    <property type="match status" value="1"/>
</dbReference>
<feature type="compositionally biased region" description="Polar residues" evidence="1">
    <location>
        <begin position="605"/>
        <end position="624"/>
    </location>
</feature>
<name>A0A1L9V5K9_ASPGL</name>
<dbReference type="PANTHER" id="PTHR38700:SF1">
    <property type="entry name" value="PH DOMAIN-CONTAINING PROTEIN"/>
    <property type="match status" value="1"/>
</dbReference>
<dbReference type="VEuPathDB" id="FungiDB:ASPGLDRAFT_40081"/>
<proteinExistence type="predicted"/>
<dbReference type="OrthoDB" id="6235964at2759"/>
<dbReference type="PROSITE" id="PS50200">
    <property type="entry name" value="RA"/>
    <property type="match status" value="1"/>
</dbReference>
<feature type="compositionally biased region" description="Basic and acidic residues" evidence="1">
    <location>
        <begin position="504"/>
        <end position="514"/>
    </location>
</feature>
<feature type="compositionally biased region" description="Basic and acidic residues" evidence="1">
    <location>
        <begin position="126"/>
        <end position="140"/>
    </location>
</feature>
<dbReference type="Gene3D" id="3.90.180.10">
    <property type="entry name" value="Medium-chain alcohol dehydrogenases, catalytic domain"/>
    <property type="match status" value="1"/>
</dbReference>
<dbReference type="InterPro" id="IPR011993">
    <property type="entry name" value="PH-like_dom_sf"/>
</dbReference>
<feature type="compositionally biased region" description="Polar residues" evidence="1">
    <location>
        <begin position="468"/>
        <end position="486"/>
    </location>
</feature>
<feature type="compositionally biased region" description="Basic residues" evidence="1">
    <location>
        <begin position="515"/>
        <end position="528"/>
    </location>
</feature>
<dbReference type="Proteomes" id="UP000184300">
    <property type="component" value="Unassembled WGS sequence"/>
</dbReference>
<evidence type="ECO:0000313" key="4">
    <source>
        <dbReference type="Proteomes" id="UP000184300"/>
    </source>
</evidence>
<dbReference type="InterPro" id="IPR029071">
    <property type="entry name" value="Ubiquitin-like_domsf"/>
</dbReference>
<feature type="compositionally biased region" description="Polar residues" evidence="1">
    <location>
        <begin position="150"/>
        <end position="164"/>
    </location>
</feature>